<organism evidence="1 2">
    <name type="scientific">Ruegeria pomeroyi</name>
    <dbReference type="NCBI Taxonomy" id="89184"/>
    <lineage>
        <taxon>Bacteria</taxon>
        <taxon>Pseudomonadati</taxon>
        <taxon>Pseudomonadota</taxon>
        <taxon>Alphaproteobacteria</taxon>
        <taxon>Rhodobacterales</taxon>
        <taxon>Roseobacteraceae</taxon>
        <taxon>Ruegeria</taxon>
    </lineage>
</organism>
<gene>
    <name evidence="1" type="ORF">KBY27_22025</name>
</gene>
<evidence type="ECO:0000313" key="1">
    <source>
        <dbReference type="EMBL" id="MCE8540150.1"/>
    </source>
</evidence>
<proteinExistence type="predicted"/>
<dbReference type="RefSeq" id="WP_234222084.1">
    <property type="nucleotide sequence ID" value="NZ_JAGQAF010000023.1"/>
</dbReference>
<dbReference type="EMBL" id="JAGQAF010000023">
    <property type="protein sequence ID" value="MCE8540150.1"/>
    <property type="molecule type" value="Genomic_DNA"/>
</dbReference>
<name>A0A9Q3ZPG6_9RHOB</name>
<evidence type="ECO:0000313" key="2">
    <source>
        <dbReference type="Proteomes" id="UP000813672"/>
    </source>
</evidence>
<dbReference type="Proteomes" id="UP000813672">
    <property type="component" value="Unassembled WGS sequence"/>
</dbReference>
<dbReference type="InterPro" id="IPR021251">
    <property type="entry name" value="DUF2793"/>
</dbReference>
<protein>
    <submittedName>
        <fullName evidence="1">DUF2793 domain-containing protein</fullName>
    </submittedName>
</protein>
<sequence>MPDTSPRLSLPYLQPSQAQKHVTHNEALQRLDALVQLTVVAIGTETPPADPAAGDIHALGAAPTGAWAGAQGKLALWDGSGWQFILPGEGWRAYDLSAQKAYVHTGSGWSAELDQIQNVDLVGIATTADAGNRLAVASAGSLFTHAGAGHQLKVNKASAGDTASLLFQSDWTGHAEMGLAGDIAFAIKTSADGSNWSETLRLDPASGTIGLAPSGTVRATLSDSALQLDAPLTGTAVQADAQDSTPGRVLTVGGFGLGAHLPDLSGDVFADGVRTGFHFARPVANAGAADTPASGDWYVAKLTRQTGEAVALAIPKAPDQALWWGGKQGGAVGAWRRVIDTGNVVGTVSGTGTAPTGAVLEHGENANGYYTRFADGTQICWRRNWVIGPGVETWIFPAVFGGGQATISVTGTSTSVSVARIVTGLSSSYQDASIRVWDKDGNGTSAGISLIAVGRWT</sequence>
<comment type="caution">
    <text evidence="1">The sequence shown here is derived from an EMBL/GenBank/DDBJ whole genome shotgun (WGS) entry which is preliminary data.</text>
</comment>
<accession>A0A9Q3ZPG6</accession>
<dbReference type="Pfam" id="PF10983">
    <property type="entry name" value="DUF2793"/>
    <property type="match status" value="1"/>
</dbReference>
<reference evidence="1" key="1">
    <citation type="journal article" date="2021" name="Environ. Microbiol.">
        <title>Cryptic niche differentiation of novel sediment ecotypes of Rugeria pomeroyi correlates with nitrate respiration.</title>
        <authorList>
            <person name="Lin X."/>
            <person name="McNichol J."/>
            <person name="Chu X."/>
            <person name="Qian Y."/>
            <person name="Luo H."/>
        </authorList>
    </citation>
    <scope>NUCLEOTIDE SEQUENCE</scope>
    <source>
        <strain evidence="1">SZCCDBB064</strain>
    </source>
</reference>
<dbReference type="AlphaFoldDB" id="A0A9Q3ZPG6"/>